<accession>A0A6S7IS83</accession>
<protein>
    <submittedName>
        <fullName evidence="1">Twitchin-like isoform X2</fullName>
    </submittedName>
</protein>
<dbReference type="AlphaFoldDB" id="A0A6S7IS83"/>
<name>A0A6S7IS83_PARCT</name>
<keyword evidence="2" id="KW-1185">Reference proteome</keyword>
<proteinExistence type="predicted"/>
<dbReference type="EMBL" id="CACRXK020010628">
    <property type="protein sequence ID" value="CAB4019790.1"/>
    <property type="molecule type" value="Genomic_DNA"/>
</dbReference>
<dbReference type="Proteomes" id="UP001152795">
    <property type="component" value="Unassembled WGS sequence"/>
</dbReference>
<evidence type="ECO:0000313" key="1">
    <source>
        <dbReference type="EMBL" id="CAB4019790.1"/>
    </source>
</evidence>
<dbReference type="SMART" id="SM00060">
    <property type="entry name" value="FN3"/>
    <property type="match status" value="1"/>
</dbReference>
<organism evidence="1 2">
    <name type="scientific">Paramuricea clavata</name>
    <name type="common">Red gorgonian</name>
    <name type="synonym">Violescent sea-whip</name>
    <dbReference type="NCBI Taxonomy" id="317549"/>
    <lineage>
        <taxon>Eukaryota</taxon>
        <taxon>Metazoa</taxon>
        <taxon>Cnidaria</taxon>
        <taxon>Anthozoa</taxon>
        <taxon>Octocorallia</taxon>
        <taxon>Malacalcyonacea</taxon>
        <taxon>Plexauridae</taxon>
        <taxon>Paramuricea</taxon>
    </lineage>
</organism>
<gene>
    <name evidence="1" type="ORF">PACLA_8A089627</name>
</gene>
<dbReference type="SUPFAM" id="SSF49265">
    <property type="entry name" value="Fibronectin type III"/>
    <property type="match status" value="1"/>
</dbReference>
<dbReference type="InterPro" id="IPR003961">
    <property type="entry name" value="FN3_dom"/>
</dbReference>
<sequence length="297" mass="33004">MANRVYENGSLLIDNPYCAEQVPHENFTCVASSFLGVDTQSHAFSIGALMTFPFEIILVNASQFGNRAGVVAKFESVFKDGTDSLSLRSMNVTFVNVTSGMVRFVLTWLEQRLKQKNYIVTINTKDHVNTAQLARDVRNKLKENEVDVAYFFIDAKPGPATDLSVKNVAKKEITFSWTKPDYFTVDYYQIQTNDGGGSNWDNRAQAPGDKTSFVLKGLVSGTKYLIRMESVNNKGTGIPSEHVQAKTDDDDSVSVVIIVVVVILVVLVLIAVVLGVLYYRHKPTRDDLVVITMDDNN</sequence>
<dbReference type="InterPro" id="IPR013783">
    <property type="entry name" value="Ig-like_fold"/>
</dbReference>
<evidence type="ECO:0000313" key="2">
    <source>
        <dbReference type="Proteomes" id="UP001152795"/>
    </source>
</evidence>
<dbReference type="CDD" id="cd00063">
    <property type="entry name" value="FN3"/>
    <property type="match status" value="1"/>
</dbReference>
<reference evidence="1" key="1">
    <citation type="submission" date="2020-04" db="EMBL/GenBank/DDBJ databases">
        <authorList>
            <person name="Alioto T."/>
            <person name="Alioto T."/>
            <person name="Gomez Garrido J."/>
        </authorList>
    </citation>
    <scope>NUCLEOTIDE SEQUENCE</scope>
    <source>
        <strain evidence="1">A484AB</strain>
    </source>
</reference>
<comment type="caution">
    <text evidence="1">The sequence shown here is derived from an EMBL/GenBank/DDBJ whole genome shotgun (WGS) entry which is preliminary data.</text>
</comment>
<dbReference type="PROSITE" id="PS50853">
    <property type="entry name" value="FN3"/>
    <property type="match status" value="1"/>
</dbReference>
<dbReference type="Pfam" id="PF00041">
    <property type="entry name" value="fn3"/>
    <property type="match status" value="1"/>
</dbReference>
<dbReference type="OrthoDB" id="6107607at2759"/>
<dbReference type="Gene3D" id="2.60.40.10">
    <property type="entry name" value="Immunoglobulins"/>
    <property type="match status" value="1"/>
</dbReference>
<feature type="non-terminal residue" evidence="1">
    <location>
        <position position="1"/>
    </location>
</feature>
<dbReference type="InterPro" id="IPR036116">
    <property type="entry name" value="FN3_sf"/>
</dbReference>